<proteinExistence type="predicted"/>
<protein>
    <recommendedName>
        <fullName evidence="1">HAT C-terminal dimerisation domain-containing protein</fullName>
    </recommendedName>
</protein>
<keyword evidence="3" id="KW-1185">Reference proteome</keyword>
<evidence type="ECO:0000259" key="1">
    <source>
        <dbReference type="Pfam" id="PF05699"/>
    </source>
</evidence>
<dbReference type="AlphaFoldDB" id="A0AAD8KY98"/>
<dbReference type="Pfam" id="PF05699">
    <property type="entry name" value="Dimer_Tnp_hAT"/>
    <property type="match status" value="1"/>
</dbReference>
<comment type="caution">
    <text evidence="2">The sequence shown here is derived from an EMBL/GenBank/DDBJ whole genome shotgun (WGS) entry which is preliminary data.</text>
</comment>
<dbReference type="GO" id="GO:0046983">
    <property type="term" value="F:protein dimerization activity"/>
    <property type="evidence" value="ECO:0007669"/>
    <property type="project" value="InterPro"/>
</dbReference>
<dbReference type="PANTHER" id="PTHR23272">
    <property type="entry name" value="BED FINGER-RELATED"/>
    <property type="match status" value="1"/>
</dbReference>
<feature type="domain" description="HAT C-terminal dimerisation" evidence="1">
    <location>
        <begin position="1"/>
        <end position="48"/>
    </location>
</feature>
<dbReference type="EMBL" id="JAUHHV010000003">
    <property type="protein sequence ID" value="KAK1429713.1"/>
    <property type="molecule type" value="Genomic_DNA"/>
</dbReference>
<dbReference type="SUPFAM" id="SSF53098">
    <property type="entry name" value="Ribonuclease H-like"/>
    <property type="match status" value="1"/>
</dbReference>
<accession>A0AAD8KY98</accession>
<gene>
    <name evidence="2" type="ORF">QVD17_11930</name>
</gene>
<dbReference type="InterPro" id="IPR012337">
    <property type="entry name" value="RNaseH-like_sf"/>
</dbReference>
<organism evidence="2 3">
    <name type="scientific">Tagetes erecta</name>
    <name type="common">African marigold</name>
    <dbReference type="NCBI Taxonomy" id="13708"/>
    <lineage>
        <taxon>Eukaryota</taxon>
        <taxon>Viridiplantae</taxon>
        <taxon>Streptophyta</taxon>
        <taxon>Embryophyta</taxon>
        <taxon>Tracheophyta</taxon>
        <taxon>Spermatophyta</taxon>
        <taxon>Magnoliopsida</taxon>
        <taxon>eudicotyledons</taxon>
        <taxon>Gunneridae</taxon>
        <taxon>Pentapetalae</taxon>
        <taxon>asterids</taxon>
        <taxon>campanulids</taxon>
        <taxon>Asterales</taxon>
        <taxon>Asteraceae</taxon>
        <taxon>Asteroideae</taxon>
        <taxon>Heliantheae alliance</taxon>
        <taxon>Tageteae</taxon>
        <taxon>Tagetes</taxon>
    </lineage>
</organism>
<evidence type="ECO:0000313" key="3">
    <source>
        <dbReference type="Proteomes" id="UP001229421"/>
    </source>
</evidence>
<evidence type="ECO:0000313" key="2">
    <source>
        <dbReference type="EMBL" id="KAK1429713.1"/>
    </source>
</evidence>
<sequence>MARDILSIPITTVASESSFSIGGRVLSKYRTSLLSSNVEALLCTRDWLFGLEDEDENEMEEGLGEDIESLYPTHNMSHVIDGF</sequence>
<dbReference type="InterPro" id="IPR008906">
    <property type="entry name" value="HATC_C_dom"/>
</dbReference>
<reference evidence="2" key="1">
    <citation type="journal article" date="2023" name="bioRxiv">
        <title>Improved chromosome-level genome assembly for marigold (Tagetes erecta).</title>
        <authorList>
            <person name="Jiang F."/>
            <person name="Yuan L."/>
            <person name="Wang S."/>
            <person name="Wang H."/>
            <person name="Xu D."/>
            <person name="Wang A."/>
            <person name="Fan W."/>
        </authorList>
    </citation>
    <scope>NUCLEOTIDE SEQUENCE</scope>
    <source>
        <strain evidence="2">WSJ</strain>
        <tissue evidence="2">Leaf</tissue>
    </source>
</reference>
<dbReference type="Proteomes" id="UP001229421">
    <property type="component" value="Unassembled WGS sequence"/>
</dbReference>
<dbReference type="PANTHER" id="PTHR23272:SF166">
    <property type="entry name" value="ZINC FINGER BED DOMAIN-CONTAINING PROTEIN RICESLEEPER 2-LIKE ISOFORM X1"/>
    <property type="match status" value="1"/>
</dbReference>
<name>A0AAD8KY98_TARER</name>